<reference evidence="3" key="4">
    <citation type="journal article" date="2018" name="Genome Biol. Evol.">
        <title>Culture-Facilitated Comparative Genomics of the Facultative Symbiont Hamiltonella defensa.</title>
        <authorList>
            <person name="Chevignon G."/>
            <person name="Boyd B.M."/>
            <person name="Brandt J.W."/>
            <person name="Oliver K.M."/>
            <person name="Strand M.R."/>
        </authorList>
    </citation>
    <scope>NUCLEOTIDE SEQUENCE</scope>
    <source>
        <strain evidence="3">A2C</strain>
    </source>
</reference>
<reference evidence="2" key="2">
    <citation type="submission" date="2017-08" db="EMBL/GenBank/DDBJ databases">
        <title>Genome sequence of Candidatus Hamiltonella defensa from Acyrthosiphon pisum strain MI47.</title>
        <authorList>
            <person name="Patel V.A."/>
            <person name="Chevignon G."/>
            <person name="Russell J.A."/>
            <person name="Oliver K.M."/>
        </authorList>
    </citation>
    <scope>NUCLEOTIDE SEQUENCE</scope>
    <source>
        <strain evidence="2">MI47</strain>
    </source>
</reference>
<gene>
    <name evidence="3" type="ORF">BJP41_04660</name>
    <name evidence="2" type="ORF">CJJ18_03510</name>
</gene>
<dbReference type="RefSeq" id="WP_095034094.1">
    <property type="nucleotide sequence ID" value="NZ_CADIJJ010000014.1"/>
</dbReference>
<dbReference type="InterPro" id="IPR002954">
    <property type="entry name" value="Salm_SPAgM"/>
</dbReference>
<evidence type="ECO:0000313" key="3">
    <source>
        <dbReference type="EMBL" id="ATW29748.1"/>
    </source>
</evidence>
<keyword evidence="1" id="KW-0175">Coiled coil</keyword>
<dbReference type="EMBL" id="CP022932">
    <property type="protein sequence ID" value="ASV33292.1"/>
    <property type="molecule type" value="Genomic_DNA"/>
</dbReference>
<feature type="coiled-coil region" evidence="1">
    <location>
        <begin position="25"/>
        <end position="52"/>
    </location>
</feature>
<dbReference type="EMBL" id="CP017606">
    <property type="protein sequence ID" value="ATW29748.1"/>
    <property type="molecule type" value="Genomic_DNA"/>
</dbReference>
<name>A0A2D3T7G5_9ENTR</name>
<evidence type="ECO:0000313" key="2">
    <source>
        <dbReference type="EMBL" id="ASV33292.1"/>
    </source>
</evidence>
<sequence>MSLLNNIVVLLNRCEMHQRRCDIAVFQIKQKEQKLDKKLEEIELKRKHLKTLLYLQKPEGKMNKTGLYAIQRRLAIVRRQLTELNLKEVPIQEKKMEYQKEKEKVMQERQYWLRKSDKYHHWQKVQKKLRLMAQLKQEETEMEEIITCKKK</sequence>
<dbReference type="Proteomes" id="UP000230008">
    <property type="component" value="Chromosome"/>
</dbReference>
<protein>
    <submittedName>
        <fullName evidence="3">Type III needle complex assembly protein</fullName>
    </submittedName>
</protein>
<reference evidence="4" key="1">
    <citation type="submission" date="2016-10" db="EMBL/GenBank/DDBJ databases">
        <authorList>
            <person name="Chevignon G."/>
        </authorList>
    </citation>
    <scope>NUCLEOTIDE SEQUENCE [LARGE SCALE GENOMIC DNA]</scope>
    <source>
        <strain evidence="4">A2C</strain>
    </source>
</reference>
<dbReference type="Pfam" id="PF02090">
    <property type="entry name" value="SPAM"/>
    <property type="match status" value="1"/>
</dbReference>
<dbReference type="Proteomes" id="UP000792865">
    <property type="component" value="Chromosome"/>
</dbReference>
<accession>A0A2D3T7G5</accession>
<reference evidence="4" key="3">
    <citation type="submission" date="2017-11" db="EMBL/GenBank/DDBJ databases">
        <title>PacBio sequencing of new strain of the secondary endosymbiont Candidatus Hamiltonella defensa.</title>
        <authorList>
            <person name="Strand M.R."/>
            <person name="Oliver K."/>
        </authorList>
    </citation>
    <scope>NUCLEOTIDE SEQUENCE [LARGE SCALE GENOMIC DNA]</scope>
    <source>
        <strain evidence="4">A2C</strain>
    </source>
</reference>
<evidence type="ECO:0000313" key="4">
    <source>
        <dbReference type="Proteomes" id="UP000230008"/>
    </source>
</evidence>
<proteinExistence type="predicted"/>
<dbReference type="AlphaFoldDB" id="A0A2D3T7G5"/>
<organism evidence="3 4">
    <name type="scientific">Candidatus Williamhamiltonella defendens</name>
    <dbReference type="NCBI Taxonomy" id="138072"/>
    <lineage>
        <taxon>Bacteria</taxon>
        <taxon>Pseudomonadati</taxon>
        <taxon>Pseudomonadota</taxon>
        <taxon>Gammaproteobacteria</taxon>
        <taxon>Enterobacterales</taxon>
        <taxon>Enterobacteriaceae</taxon>
        <taxon>aphid secondary symbionts</taxon>
        <taxon>Candidatus Williamhamiltonella</taxon>
    </lineage>
</organism>
<evidence type="ECO:0000256" key="1">
    <source>
        <dbReference type="SAM" id="Coils"/>
    </source>
</evidence>